<evidence type="ECO:0000256" key="1">
    <source>
        <dbReference type="ARBA" id="ARBA00008542"/>
    </source>
</evidence>
<evidence type="ECO:0000259" key="2">
    <source>
        <dbReference type="Pfam" id="PF01965"/>
    </source>
</evidence>
<keyword evidence="4" id="KW-1185">Reference proteome</keyword>
<name>A0A1I4J2M1_9BACI</name>
<dbReference type="CDD" id="cd03134">
    <property type="entry name" value="GATase1_PfpI_like"/>
    <property type="match status" value="1"/>
</dbReference>
<dbReference type="SUPFAM" id="SSF52317">
    <property type="entry name" value="Class I glutamine amidotransferase-like"/>
    <property type="match status" value="1"/>
</dbReference>
<sequence>MPYNSFLSSDIIPNGYLKVTSEYKSAFFTNRAMFDTMKIETTKGVDRMSKRIAVIVTDMVEEIELTDPVKAYKDAGHTVDIISDEADKTIKGKNGDELKADKGIEDASASDYDALLVPGGFSPDLLRINPKNGEFAKEFMEAEKPVFAICHGPQFLVETDLLKGKELTGFVSIKKDLENAGAIVKDEEVVVDGNLVTSRTPDDLPAFNRESLKLLK</sequence>
<accession>A0A1I4J2M1</accession>
<feature type="domain" description="DJ-1/PfpI" evidence="2">
    <location>
        <begin position="50"/>
        <end position="213"/>
    </location>
</feature>
<dbReference type="InterPro" id="IPR002818">
    <property type="entry name" value="DJ-1/PfpI"/>
</dbReference>
<dbReference type="InterPro" id="IPR006286">
    <property type="entry name" value="C56_PfpI-like"/>
</dbReference>
<dbReference type="STRING" id="334253.SAMN04487943_102415"/>
<dbReference type="Pfam" id="PF01965">
    <property type="entry name" value="DJ-1_PfpI"/>
    <property type="match status" value="1"/>
</dbReference>
<protein>
    <submittedName>
        <fullName evidence="3">Protease I</fullName>
    </submittedName>
</protein>
<dbReference type="Proteomes" id="UP000198565">
    <property type="component" value="Unassembled WGS sequence"/>
</dbReference>
<dbReference type="NCBIfam" id="TIGR01382">
    <property type="entry name" value="PfpI"/>
    <property type="match status" value="1"/>
</dbReference>
<dbReference type="AlphaFoldDB" id="A0A1I4J2M1"/>
<organism evidence="3 4">
    <name type="scientific">Gracilibacillus orientalis</name>
    <dbReference type="NCBI Taxonomy" id="334253"/>
    <lineage>
        <taxon>Bacteria</taxon>
        <taxon>Bacillati</taxon>
        <taxon>Bacillota</taxon>
        <taxon>Bacilli</taxon>
        <taxon>Bacillales</taxon>
        <taxon>Bacillaceae</taxon>
        <taxon>Gracilibacillus</taxon>
    </lineage>
</organism>
<evidence type="ECO:0000313" key="4">
    <source>
        <dbReference type="Proteomes" id="UP000198565"/>
    </source>
</evidence>
<gene>
    <name evidence="3" type="ORF">SAMN04487943_102415</name>
</gene>
<dbReference type="PANTHER" id="PTHR42733:SF2">
    <property type="entry name" value="DJ-1_THIJ_PFPI FAMILY PROTEIN"/>
    <property type="match status" value="1"/>
</dbReference>
<keyword evidence="3" id="KW-0645">Protease</keyword>
<dbReference type="InterPro" id="IPR029062">
    <property type="entry name" value="Class_I_gatase-like"/>
</dbReference>
<reference evidence="4" key="1">
    <citation type="submission" date="2016-10" db="EMBL/GenBank/DDBJ databases">
        <authorList>
            <person name="Varghese N."/>
            <person name="Submissions S."/>
        </authorList>
    </citation>
    <scope>NUCLEOTIDE SEQUENCE [LARGE SCALE GENOMIC DNA]</scope>
    <source>
        <strain evidence="4">CGMCC 1.4250</strain>
    </source>
</reference>
<dbReference type="GO" id="GO:0008233">
    <property type="term" value="F:peptidase activity"/>
    <property type="evidence" value="ECO:0007669"/>
    <property type="project" value="UniProtKB-KW"/>
</dbReference>
<dbReference type="PROSITE" id="PS51276">
    <property type="entry name" value="PEPTIDASE_C56_PFPI"/>
    <property type="match status" value="1"/>
</dbReference>
<dbReference type="GO" id="GO:0006508">
    <property type="term" value="P:proteolysis"/>
    <property type="evidence" value="ECO:0007669"/>
    <property type="project" value="UniProtKB-KW"/>
</dbReference>
<dbReference type="Gene3D" id="3.40.50.880">
    <property type="match status" value="1"/>
</dbReference>
<evidence type="ECO:0000313" key="3">
    <source>
        <dbReference type="EMBL" id="SFL60443.1"/>
    </source>
</evidence>
<comment type="similarity">
    <text evidence="1">Belongs to the peptidase C56 family.</text>
</comment>
<proteinExistence type="inferred from homology"/>
<keyword evidence="3" id="KW-0378">Hydrolase</keyword>
<dbReference type="PANTHER" id="PTHR42733">
    <property type="entry name" value="DJ-1 PROTEIN"/>
    <property type="match status" value="1"/>
</dbReference>
<dbReference type="EMBL" id="FOTR01000002">
    <property type="protein sequence ID" value="SFL60443.1"/>
    <property type="molecule type" value="Genomic_DNA"/>
</dbReference>